<keyword evidence="4" id="KW-0732">Signal</keyword>
<protein>
    <submittedName>
        <fullName evidence="12">HA1F protein</fullName>
    </submittedName>
</protein>
<sequence>SGAQTLQRKAGCDILEGGSTRGVFEYASDGMDFISLDVDTMTFTAADAAAQVTKRKWEADGTVAEGMKNYVENICVEWLKKYVSYGRDVLERKEPPTVRVLGRKEPDGFLTLSCRAY</sequence>
<feature type="non-terminal residue" evidence="12">
    <location>
        <position position="1"/>
    </location>
</feature>
<name>A0A7L4CVA9_9AVES</name>
<keyword evidence="3" id="KW-0812">Transmembrane</keyword>
<dbReference type="InterPro" id="IPR037055">
    <property type="entry name" value="MHC_I-like_Ag-recog_sf"/>
</dbReference>
<feature type="non-terminal residue" evidence="12">
    <location>
        <position position="117"/>
    </location>
</feature>
<dbReference type="InterPro" id="IPR011161">
    <property type="entry name" value="MHC_I-like_Ag-recog"/>
</dbReference>
<comment type="similarity">
    <text evidence="10">Belongs to the MHC class I family.</text>
</comment>
<keyword evidence="2" id="KW-0490">MHC I</keyword>
<reference evidence="12 13" key="1">
    <citation type="submission" date="2019-09" db="EMBL/GenBank/DDBJ databases">
        <title>Bird 10,000 Genomes (B10K) Project - Family phase.</title>
        <authorList>
            <person name="Zhang G."/>
        </authorList>
    </citation>
    <scope>NUCLEOTIDE SEQUENCE [LARGE SCALE GENOMIC DNA]</scope>
    <source>
        <strain evidence="12">B10K-DU-005-01</strain>
    </source>
</reference>
<dbReference type="Gene3D" id="3.30.500.10">
    <property type="entry name" value="MHC class I-like antigen recognition-like"/>
    <property type="match status" value="1"/>
</dbReference>
<feature type="domain" description="MHC class I-like antigen recognition-like" evidence="11">
    <location>
        <begin position="2"/>
        <end position="90"/>
    </location>
</feature>
<comment type="caution">
    <text evidence="12">The sequence shown here is derived from an EMBL/GenBank/DDBJ whole genome shotgun (WGS) entry which is preliminary data.</text>
</comment>
<evidence type="ECO:0000256" key="7">
    <source>
        <dbReference type="ARBA" id="ARBA00023136"/>
    </source>
</evidence>
<evidence type="ECO:0000256" key="1">
    <source>
        <dbReference type="ARBA" id="ARBA00004479"/>
    </source>
</evidence>
<dbReference type="Proteomes" id="UP000551823">
    <property type="component" value="Unassembled WGS sequence"/>
</dbReference>
<comment type="subcellular location">
    <subcellularLocation>
        <location evidence="1">Membrane</location>
        <topology evidence="1">Single-pass type I membrane protein</topology>
    </subcellularLocation>
</comment>
<evidence type="ECO:0000313" key="12">
    <source>
        <dbReference type="EMBL" id="NXW52993.1"/>
    </source>
</evidence>
<evidence type="ECO:0000256" key="5">
    <source>
        <dbReference type="ARBA" id="ARBA00022859"/>
    </source>
</evidence>
<keyword evidence="6" id="KW-1133">Transmembrane helix</keyword>
<dbReference type="GO" id="GO:0042612">
    <property type="term" value="C:MHC class I protein complex"/>
    <property type="evidence" value="ECO:0007669"/>
    <property type="project" value="UniProtKB-KW"/>
</dbReference>
<dbReference type="InterPro" id="IPR011162">
    <property type="entry name" value="MHC_I/II-like_Ag-recog"/>
</dbReference>
<dbReference type="PANTHER" id="PTHR16675:SF242">
    <property type="entry name" value="MAJOR HISTOCOMPATIBILITY COMPLEX CLASS I-RELATED GENE PROTEIN"/>
    <property type="match status" value="1"/>
</dbReference>
<dbReference type="EMBL" id="VZZU01017257">
    <property type="protein sequence ID" value="NXW52993.1"/>
    <property type="molecule type" value="Genomic_DNA"/>
</dbReference>
<keyword evidence="5" id="KW-0391">Immunity</keyword>
<evidence type="ECO:0000259" key="11">
    <source>
        <dbReference type="Pfam" id="PF00129"/>
    </source>
</evidence>
<keyword evidence="13" id="KW-1185">Reference proteome</keyword>
<dbReference type="PRINTS" id="PR01638">
    <property type="entry name" value="MHCCLASSI"/>
</dbReference>
<keyword evidence="7" id="KW-0472">Membrane</keyword>
<dbReference type="GO" id="GO:0005615">
    <property type="term" value="C:extracellular space"/>
    <property type="evidence" value="ECO:0007669"/>
    <property type="project" value="TreeGrafter"/>
</dbReference>
<keyword evidence="8" id="KW-1015">Disulfide bond</keyword>
<dbReference type="Pfam" id="PF00129">
    <property type="entry name" value="MHC_I"/>
    <property type="match status" value="1"/>
</dbReference>
<dbReference type="InterPro" id="IPR050208">
    <property type="entry name" value="MHC_class-I_related"/>
</dbReference>
<proteinExistence type="inferred from homology"/>
<evidence type="ECO:0000256" key="8">
    <source>
        <dbReference type="ARBA" id="ARBA00023157"/>
    </source>
</evidence>
<evidence type="ECO:0000256" key="3">
    <source>
        <dbReference type="ARBA" id="ARBA00022692"/>
    </source>
</evidence>
<evidence type="ECO:0000256" key="6">
    <source>
        <dbReference type="ARBA" id="ARBA00022989"/>
    </source>
</evidence>
<keyword evidence="9" id="KW-0325">Glycoprotein</keyword>
<dbReference type="GO" id="GO:0002474">
    <property type="term" value="P:antigen processing and presentation of peptide antigen via MHC class I"/>
    <property type="evidence" value="ECO:0007669"/>
    <property type="project" value="UniProtKB-KW"/>
</dbReference>
<evidence type="ECO:0000256" key="9">
    <source>
        <dbReference type="ARBA" id="ARBA00023180"/>
    </source>
</evidence>
<evidence type="ECO:0000256" key="10">
    <source>
        <dbReference type="RuleBase" id="RU004439"/>
    </source>
</evidence>
<evidence type="ECO:0000256" key="4">
    <source>
        <dbReference type="ARBA" id="ARBA00022729"/>
    </source>
</evidence>
<dbReference type="InterPro" id="IPR001039">
    <property type="entry name" value="MHC_I_a_a1/a2"/>
</dbReference>
<dbReference type="SUPFAM" id="SSF54452">
    <property type="entry name" value="MHC antigen-recognition domain"/>
    <property type="match status" value="1"/>
</dbReference>
<evidence type="ECO:0000256" key="2">
    <source>
        <dbReference type="ARBA" id="ARBA00022451"/>
    </source>
</evidence>
<gene>
    <name evidence="12" type="primary">Ha1f_2</name>
    <name evidence="12" type="ORF">NYCLEU_R09465</name>
</gene>
<organism evidence="12 13">
    <name type="scientific">Nyctiprogne leucopyga</name>
    <dbReference type="NCBI Taxonomy" id="382315"/>
    <lineage>
        <taxon>Eukaryota</taxon>
        <taxon>Metazoa</taxon>
        <taxon>Chordata</taxon>
        <taxon>Craniata</taxon>
        <taxon>Vertebrata</taxon>
        <taxon>Euteleostomi</taxon>
        <taxon>Archelosauria</taxon>
        <taxon>Archosauria</taxon>
        <taxon>Dinosauria</taxon>
        <taxon>Saurischia</taxon>
        <taxon>Theropoda</taxon>
        <taxon>Coelurosauria</taxon>
        <taxon>Aves</taxon>
        <taxon>Neognathae</taxon>
        <taxon>Neoaves</taxon>
        <taxon>Strisores</taxon>
        <taxon>Caprimulgiformes</taxon>
        <taxon>Caprimulgidae</taxon>
        <taxon>Chordeilinae</taxon>
        <taxon>Nyctiprogne</taxon>
    </lineage>
</organism>
<dbReference type="AlphaFoldDB" id="A0A7L4CVA9"/>
<accession>A0A7L4CVA9</accession>
<evidence type="ECO:0000313" key="13">
    <source>
        <dbReference type="Proteomes" id="UP000551823"/>
    </source>
</evidence>
<dbReference type="PANTHER" id="PTHR16675">
    <property type="entry name" value="MHC CLASS I-RELATED"/>
    <property type="match status" value="1"/>
</dbReference>
<dbReference type="GO" id="GO:0009897">
    <property type="term" value="C:external side of plasma membrane"/>
    <property type="evidence" value="ECO:0007669"/>
    <property type="project" value="TreeGrafter"/>
</dbReference>
<dbReference type="GO" id="GO:0006955">
    <property type="term" value="P:immune response"/>
    <property type="evidence" value="ECO:0007669"/>
    <property type="project" value="TreeGrafter"/>
</dbReference>